<protein>
    <submittedName>
        <fullName evidence="1">Uncharacterized protein</fullName>
    </submittedName>
</protein>
<proteinExistence type="predicted"/>
<dbReference type="EMBL" id="CP000139">
    <property type="protein sequence ID" value="ABR41759.1"/>
    <property type="molecule type" value="Genomic_DNA"/>
</dbReference>
<evidence type="ECO:0000313" key="1">
    <source>
        <dbReference type="EMBL" id="ABR41759.1"/>
    </source>
</evidence>
<dbReference type="HOGENOM" id="CLU_176802_0_0_10"/>
<gene>
    <name evidence="1" type="ordered locus">BVU_4158</name>
</gene>
<accession>A6L7U5</accession>
<reference evidence="1 2" key="1">
    <citation type="journal article" date="2007" name="PLoS Biol.">
        <title>Evolution of symbiotic bacteria in the distal human intestine.</title>
        <authorList>
            <person name="Xu J."/>
            <person name="Mahowald M.A."/>
            <person name="Ley R.E."/>
            <person name="Lozupone C.A."/>
            <person name="Hamady M."/>
            <person name="Martens E.C."/>
            <person name="Henrissat B."/>
            <person name="Coutinho P.M."/>
            <person name="Minx P."/>
            <person name="Latreille P."/>
            <person name="Cordum H."/>
            <person name="Van Brunt A."/>
            <person name="Kim K."/>
            <person name="Fulton R.S."/>
            <person name="Fulton L.A."/>
            <person name="Clifton S.W."/>
            <person name="Wilson R.K."/>
            <person name="Knight R.D."/>
            <person name="Gordon J.I."/>
        </authorList>
    </citation>
    <scope>NUCLEOTIDE SEQUENCE [LARGE SCALE GENOMIC DNA]</scope>
    <source>
        <strain evidence="2">ATCC 8482 / DSM 1447 / JCM 5826 / CCUG 4940 / NBRC 14291 / NCTC 11154</strain>
    </source>
</reference>
<dbReference type="PaxDb" id="435590-BVU_4158"/>
<organism evidence="1 2">
    <name type="scientific">Phocaeicola vulgatus (strain ATCC 8482 / DSM 1447 / JCM 5826 / CCUG 4940 / NBRC 14291 / NCTC 11154)</name>
    <name type="common">Bacteroides vulgatus</name>
    <dbReference type="NCBI Taxonomy" id="435590"/>
    <lineage>
        <taxon>Bacteria</taxon>
        <taxon>Pseudomonadati</taxon>
        <taxon>Bacteroidota</taxon>
        <taxon>Bacteroidia</taxon>
        <taxon>Bacteroidales</taxon>
        <taxon>Bacteroidaceae</taxon>
        <taxon>Phocaeicola</taxon>
    </lineage>
</organism>
<evidence type="ECO:0000313" key="2">
    <source>
        <dbReference type="Proteomes" id="UP000002861"/>
    </source>
</evidence>
<name>A6L7U5_PHOV8</name>
<dbReference type="KEGG" id="bvu:BVU_4158"/>
<dbReference type="Proteomes" id="UP000002861">
    <property type="component" value="Chromosome"/>
</dbReference>
<dbReference type="AlphaFoldDB" id="A6L7U5"/>
<sequence>MFLNYLFQLPRLRVIVFCSTTYCKSFFHFYFDNLHFRSLIHFHIVCFHNFRTINLDYNFSMILFRHYTPQLYHRIFFYERCYNCRLWAEDSWRSGDIYCVSATST</sequence>